<dbReference type="EMBL" id="JAPFFF010000003">
    <property type="protein sequence ID" value="KAK8894159.1"/>
    <property type="molecule type" value="Genomic_DNA"/>
</dbReference>
<accession>A0ABR2KSP2</accession>
<organism evidence="1 2">
    <name type="scientific">Tritrichomonas musculus</name>
    <dbReference type="NCBI Taxonomy" id="1915356"/>
    <lineage>
        <taxon>Eukaryota</taxon>
        <taxon>Metamonada</taxon>
        <taxon>Parabasalia</taxon>
        <taxon>Tritrichomonadida</taxon>
        <taxon>Tritrichomonadidae</taxon>
        <taxon>Tritrichomonas</taxon>
    </lineage>
</organism>
<proteinExistence type="predicted"/>
<evidence type="ECO:0000313" key="2">
    <source>
        <dbReference type="Proteomes" id="UP001470230"/>
    </source>
</evidence>
<name>A0ABR2KSP2_9EUKA</name>
<reference evidence="1 2" key="1">
    <citation type="submission" date="2024-04" db="EMBL/GenBank/DDBJ databases">
        <title>Tritrichomonas musculus Genome.</title>
        <authorList>
            <person name="Alves-Ferreira E."/>
            <person name="Grigg M."/>
            <person name="Lorenzi H."/>
            <person name="Galac M."/>
        </authorList>
    </citation>
    <scope>NUCLEOTIDE SEQUENCE [LARGE SCALE GENOMIC DNA]</scope>
    <source>
        <strain evidence="1 2">EAF2021</strain>
    </source>
</reference>
<evidence type="ECO:0000313" key="1">
    <source>
        <dbReference type="EMBL" id="KAK8894159.1"/>
    </source>
</evidence>
<protein>
    <submittedName>
        <fullName evidence="1">Uncharacterized protein</fullName>
    </submittedName>
</protein>
<dbReference type="Proteomes" id="UP001470230">
    <property type="component" value="Unassembled WGS sequence"/>
</dbReference>
<comment type="caution">
    <text evidence="1">The sequence shown here is derived from an EMBL/GenBank/DDBJ whole genome shotgun (WGS) entry which is preliminary data.</text>
</comment>
<keyword evidence="2" id="KW-1185">Reference proteome</keyword>
<gene>
    <name evidence="1" type="ORF">M9Y10_022592</name>
</gene>
<sequence length="256" mass="29593">MELIRLNIINSILDTATTVNSAMPEFELPEPNSTTEQVNSILNEKGLFKIFDDTVGKYYVEDKDGNRKELFVVEQQLENSSSDGNQTQAEGEVNLPKTPIIKTLCKIYDEDDRKLCSIECMKEHKKDWNEYSRVVDINIIKKQINQLLEFGSVAKYFGNSFEERIHSEAGDSLPDLLSEIPKIIINNIMILKAKVDNYLIKYPKRNKDYHQHCCAGFNLSVKNEVDESFNMIKQLQDELYQIVKEVCCLSYYIIEI</sequence>